<evidence type="ECO:0000313" key="3">
    <source>
        <dbReference type="Proteomes" id="UP000000768"/>
    </source>
</evidence>
<feature type="domain" description="F-box" evidence="1">
    <location>
        <begin position="11"/>
        <end position="46"/>
    </location>
</feature>
<name>A0A1B6QPJ9_SORBI</name>
<dbReference type="EMBL" id="CM000760">
    <property type="protein sequence ID" value="KXG39846.1"/>
    <property type="molecule type" value="Genomic_DNA"/>
</dbReference>
<dbReference type="Gene3D" id="1.20.1280.50">
    <property type="match status" value="1"/>
</dbReference>
<evidence type="ECO:0000259" key="1">
    <source>
        <dbReference type="Pfam" id="PF12937"/>
    </source>
</evidence>
<dbReference type="InterPro" id="IPR001810">
    <property type="entry name" value="F-box_dom"/>
</dbReference>
<dbReference type="InterPro" id="IPR032675">
    <property type="entry name" value="LRR_dom_sf"/>
</dbReference>
<accession>A0A1B6QPJ9</accession>
<dbReference type="Pfam" id="PF12937">
    <property type="entry name" value="F-box-like"/>
    <property type="match status" value="1"/>
</dbReference>
<reference evidence="2 3" key="1">
    <citation type="journal article" date="2009" name="Nature">
        <title>The Sorghum bicolor genome and the diversification of grasses.</title>
        <authorList>
            <person name="Paterson A.H."/>
            <person name="Bowers J.E."/>
            <person name="Bruggmann R."/>
            <person name="Dubchak I."/>
            <person name="Grimwood J."/>
            <person name="Gundlach H."/>
            <person name="Haberer G."/>
            <person name="Hellsten U."/>
            <person name="Mitros T."/>
            <person name="Poliakov A."/>
            <person name="Schmutz J."/>
            <person name="Spannagl M."/>
            <person name="Tang H."/>
            <person name="Wang X."/>
            <person name="Wicker T."/>
            <person name="Bharti A.K."/>
            <person name="Chapman J."/>
            <person name="Feltus F.A."/>
            <person name="Gowik U."/>
            <person name="Grigoriev I.V."/>
            <person name="Lyons E."/>
            <person name="Maher C.A."/>
            <person name="Martis M."/>
            <person name="Narechania A."/>
            <person name="Otillar R.P."/>
            <person name="Penning B.W."/>
            <person name="Salamov A.A."/>
            <person name="Wang Y."/>
            <person name="Zhang L."/>
            <person name="Carpita N.C."/>
            <person name="Freeling M."/>
            <person name="Gingle A.R."/>
            <person name="Hash C.T."/>
            <person name="Keller B."/>
            <person name="Klein P."/>
            <person name="Kresovich S."/>
            <person name="McCann M.C."/>
            <person name="Ming R."/>
            <person name="Peterson D.G."/>
            <person name="Mehboob-ur-Rahman"/>
            <person name="Ware D."/>
            <person name="Westhoff P."/>
            <person name="Mayer K.F."/>
            <person name="Messing J."/>
            <person name="Rokhsar D.S."/>
        </authorList>
    </citation>
    <scope>NUCLEOTIDE SEQUENCE [LARGE SCALE GENOMIC DNA]</scope>
    <source>
        <strain evidence="3">cv. BTx623</strain>
    </source>
</reference>
<dbReference type="SUPFAM" id="SSF52047">
    <property type="entry name" value="RNI-like"/>
    <property type="match status" value="1"/>
</dbReference>
<reference evidence="3" key="2">
    <citation type="journal article" date="2018" name="Plant J.">
        <title>The Sorghum bicolor reference genome: improved assembly, gene annotations, a transcriptome atlas, and signatures of genome organization.</title>
        <authorList>
            <person name="McCormick R.F."/>
            <person name="Truong S.K."/>
            <person name="Sreedasyam A."/>
            <person name="Jenkins J."/>
            <person name="Shu S."/>
            <person name="Sims D."/>
            <person name="Kennedy M."/>
            <person name="Amirebrahimi M."/>
            <person name="Weers B.D."/>
            <person name="McKinley B."/>
            <person name="Mattison A."/>
            <person name="Morishige D.T."/>
            <person name="Grimwood J."/>
            <person name="Schmutz J."/>
            <person name="Mullet J.E."/>
        </authorList>
    </citation>
    <scope>NUCLEOTIDE SEQUENCE [LARGE SCALE GENOMIC DNA]</scope>
    <source>
        <strain evidence="3">cv. BTx623</strain>
    </source>
</reference>
<sequence>MAASAGDVDRISALPDDLLHLILGFVRDAKSVVRTATLSRRWRRFVDWVLAQRGDADLESLSISFSRSSLVYTSQEKVNGLLRYAMQRVVKSFRLALPVLRVRATSSSSPLRVDGPLAVVLPDHGRMTSISLSLKARYRIQLPVSASAMYEALTELKLTNVSFFGDEDDCSAAGRTLGDFVSSCCPRLRKLDLLLLKGLAQLAIRSETLETFKLRSAEDLRVLDVAAPNLGVLELHDCFGDGSDDVDNDEHVTVARTRIIVSSSRLQEIGIRHLYWWCRRPDLEIQDLTSVCRISSLRVNMHGQYYDRATDVGFWLLEKCPSVEHLDVELEHQPSPSSVIEGHHHVIADLTLEDAAPFASVRSMDITMSAHQFQDCQLVSSIFALLLKCPRLRSLSIRIVDEDAATSWMPMPRKCFFCDDQYAWTDHRAISLESLEDVRLIGFGGADEDMDLVRLLFSSSKNSIKSMTLEEITKTSGTVSLKRMTAEDDDGTETIDQKLMNIPAVDRGRWHFGDAIYTWTC</sequence>
<dbReference type="Gene3D" id="3.80.10.10">
    <property type="entry name" value="Ribonuclease Inhibitor"/>
    <property type="match status" value="1"/>
</dbReference>
<gene>
    <name evidence="2" type="ORF">SORBI_3001G452400</name>
</gene>
<evidence type="ECO:0000313" key="2">
    <source>
        <dbReference type="EMBL" id="KXG39846.1"/>
    </source>
</evidence>
<dbReference type="InterPro" id="IPR055312">
    <property type="entry name" value="FBL15-like"/>
</dbReference>
<keyword evidence="3" id="KW-1185">Reference proteome</keyword>
<dbReference type="eggNOG" id="ENOG502R49T">
    <property type="taxonomic scope" value="Eukaryota"/>
</dbReference>
<proteinExistence type="predicted"/>
<dbReference type="PANTHER" id="PTHR34709">
    <property type="entry name" value="OS10G0396666 PROTEIN"/>
    <property type="match status" value="1"/>
</dbReference>
<dbReference type="AlphaFoldDB" id="A0A1B6QPJ9"/>
<dbReference type="PANTHER" id="PTHR34709:SF79">
    <property type="entry name" value="F-BOX DOMAIN-CONTAINING PROTEIN"/>
    <property type="match status" value="1"/>
</dbReference>
<dbReference type="InParanoid" id="A0A1B6QPJ9"/>
<dbReference type="OMA" id="SCNTDYG"/>
<dbReference type="Proteomes" id="UP000000768">
    <property type="component" value="Chromosome 1"/>
</dbReference>
<dbReference type="InterPro" id="IPR036047">
    <property type="entry name" value="F-box-like_dom_sf"/>
</dbReference>
<organism evidence="2 3">
    <name type="scientific">Sorghum bicolor</name>
    <name type="common">Sorghum</name>
    <name type="synonym">Sorghum vulgare</name>
    <dbReference type="NCBI Taxonomy" id="4558"/>
    <lineage>
        <taxon>Eukaryota</taxon>
        <taxon>Viridiplantae</taxon>
        <taxon>Streptophyta</taxon>
        <taxon>Embryophyta</taxon>
        <taxon>Tracheophyta</taxon>
        <taxon>Spermatophyta</taxon>
        <taxon>Magnoliopsida</taxon>
        <taxon>Liliopsida</taxon>
        <taxon>Poales</taxon>
        <taxon>Poaceae</taxon>
        <taxon>PACMAD clade</taxon>
        <taxon>Panicoideae</taxon>
        <taxon>Andropogonodae</taxon>
        <taxon>Andropogoneae</taxon>
        <taxon>Sorghinae</taxon>
        <taxon>Sorghum</taxon>
    </lineage>
</organism>
<dbReference type="Gramene" id="KXG39846">
    <property type="protein sequence ID" value="KXG39846"/>
    <property type="gene ID" value="SORBI_3001G452400"/>
</dbReference>
<dbReference type="SUPFAM" id="SSF81383">
    <property type="entry name" value="F-box domain"/>
    <property type="match status" value="1"/>
</dbReference>
<protein>
    <recommendedName>
        <fullName evidence="1">F-box domain-containing protein</fullName>
    </recommendedName>
</protein>